<keyword evidence="2" id="KW-0040">ANK repeat</keyword>
<evidence type="ECO:0000313" key="7">
    <source>
        <dbReference type="Proteomes" id="UP001169217"/>
    </source>
</evidence>
<dbReference type="Gene3D" id="3.40.50.1580">
    <property type="entry name" value="Nucleoside phosphorylase domain"/>
    <property type="match status" value="1"/>
</dbReference>
<dbReference type="Gene3D" id="1.25.40.20">
    <property type="entry name" value="Ankyrin repeat-containing domain"/>
    <property type="match status" value="3"/>
</dbReference>
<gene>
    <name evidence="6" type="ORF">CLIM01_10415</name>
</gene>
<feature type="domain" description="Nephrocystin 3-like N-terminal" evidence="5">
    <location>
        <begin position="427"/>
        <end position="598"/>
    </location>
</feature>
<evidence type="ECO:0000256" key="1">
    <source>
        <dbReference type="ARBA" id="ARBA00022737"/>
    </source>
</evidence>
<feature type="repeat" description="ANK" evidence="2">
    <location>
        <begin position="1337"/>
        <end position="1369"/>
    </location>
</feature>
<dbReference type="InterPro" id="IPR027417">
    <property type="entry name" value="P-loop_NTPase"/>
</dbReference>
<dbReference type="Proteomes" id="UP001169217">
    <property type="component" value="Unassembled WGS sequence"/>
</dbReference>
<feature type="region of interest" description="Disordered" evidence="3">
    <location>
        <begin position="1"/>
        <end position="55"/>
    </location>
</feature>
<evidence type="ECO:0000313" key="6">
    <source>
        <dbReference type="EMBL" id="KAK0372217.1"/>
    </source>
</evidence>
<comment type="caution">
    <text evidence="6">The sequence shown here is derived from an EMBL/GenBank/DDBJ whole genome shotgun (WGS) entry which is preliminary data.</text>
</comment>
<evidence type="ECO:0000259" key="5">
    <source>
        <dbReference type="Pfam" id="PF24883"/>
    </source>
</evidence>
<dbReference type="PROSITE" id="PS50088">
    <property type="entry name" value="ANK_REPEAT"/>
    <property type="match status" value="6"/>
</dbReference>
<feature type="repeat" description="ANK" evidence="2">
    <location>
        <begin position="1108"/>
        <end position="1136"/>
    </location>
</feature>
<proteinExistence type="predicted"/>
<organism evidence="6 7">
    <name type="scientific">Colletotrichum limetticola</name>
    <dbReference type="NCBI Taxonomy" id="1209924"/>
    <lineage>
        <taxon>Eukaryota</taxon>
        <taxon>Fungi</taxon>
        <taxon>Dikarya</taxon>
        <taxon>Ascomycota</taxon>
        <taxon>Pezizomycotina</taxon>
        <taxon>Sordariomycetes</taxon>
        <taxon>Hypocreomycetidae</taxon>
        <taxon>Glomerellales</taxon>
        <taxon>Glomerellaceae</taxon>
        <taxon>Colletotrichum</taxon>
        <taxon>Colletotrichum acutatum species complex</taxon>
    </lineage>
</organism>
<dbReference type="EMBL" id="JARUPT010000385">
    <property type="protein sequence ID" value="KAK0372217.1"/>
    <property type="molecule type" value="Genomic_DNA"/>
</dbReference>
<feature type="repeat" description="ANK" evidence="2">
    <location>
        <begin position="1175"/>
        <end position="1207"/>
    </location>
</feature>
<sequence length="1445" mass="161263">MFSDHAHHQQRTTGWQPASAPRYATEKRERSVSSEEESCDGLTKRARTTGSLRMPNSAGQTLVKLSHEAYTVGWVCALPLEMAAAQAMLDCTHEPLDMNSNDSNVYTFGGIGPHNIVIACLPSGQYGTNSAAVVANNMLWSFPSINIGLMVGIGGGVPGKVDIRLGDVVVSNPTGDSSGVVQYDFGKAVNEGRFERIGSLNKPPQSVLAAVSKLRANHEGRKSQIPAILVDMETRNPEMREFSYRNVGEDRLFEASYEHSGETCDNCDRSKLIPRGLRPTRNPSIHYGIIASGNQVMKHAKTRDRLAKELGSICFEMEAAGLMDNFPCLVIRGICDYSDSHKAKRWQKYAAATAAAYAKELLLITPPHRNSTARTRPEVTLSSHQGNVCLRCPTATPSSDRKRLLDSLKFDQIDKRHANIKANHAKTCEWLLEHLGYTTWIDRKMYPQHHGFLWIRGKPGAGKSTIMKFAFSRARRRAASIGPSISFFFNARGEGLEKSTLGMYRSLLHQLLEKMPDLQVLLDINDGTQEFVVWDLEKTKTLFRSAVRKLGKRQLTCFIDALDECAESEVREMVEVFEDLGQYAVQNDIRFYVCFSSRHYPYIDIQYGQKLILEDQVGHERDLAEYVRTSLKAGTGPKSDEIIAEILRKASGVFMWIVLVVDILNKEYRKGRLFAVKSRLKEIPSELSELFQNILTRDQENLADLLLCIQWVLYSARPLKREEYYFALASGLEPDTLGEWDPDEIPFEFMDRLIVSSSKGLAETTRSDDKTVQFIHESVRDFLIKDNGLRTLWPEMGTDFEAQSHNRLRDCCHEYSTQVNISKYSQDDDLLFRISKKEYIDFRAVIDRGFPFLEYATSQVLHHADAAARTTPQTEFLEHFPLKQWIQRSNIFEKHRIRRQKRVAMNLPYIVAERGFTNLVQTALHHNPNAEIHGGRHGYPLFAALKEGHEDVARLLLQWITSSARKIASTSYNTPESETSSQVHPSINCTDKEGRTPLYFAAERGQIDIARMLFDLGVQPDLIPKDRSYSPLVRAAEKGQEVLVRFILEQRSALLAKVTTNATLQSPLSVDGYEDIRKALLRAVETGNVGTARIILDTGVSINTGYEPNSTPLVAAVARGQISSIEFLLESGADINKGCGRYGRNPIHEAIAAAPEAIIRLLIQRGCNLEARDAYGQTPLHIACERNSKEDVALLLEEGAYIFAQDNAGDTPLFAAASSGQVNTVKLLLSHSIPTHHSTNAESMFSHEASQQKFDGGPSDLRHMVNKLGQTALFVAETYSKVLRDLLNAGLDPTHQDNLGQNFLHEACKSEAPSSEYLDDVEGAVEKGLEIDGRDYEGRTPLMNAAKILDSPFIKFLLRHGADPNARDNKGRTPLFEVISSWGLWWTNANLGGFKVIVRSLLDGGADVTAPGPEGKSLLDMAARQGDGAITELLREAMEKKGITS</sequence>
<evidence type="ECO:0008006" key="8">
    <source>
        <dbReference type="Google" id="ProtNLM"/>
    </source>
</evidence>
<evidence type="ECO:0000259" key="4">
    <source>
        <dbReference type="Pfam" id="PF01048"/>
    </source>
</evidence>
<dbReference type="InterPro" id="IPR056884">
    <property type="entry name" value="NPHP3-like_N"/>
</dbReference>
<dbReference type="Gene3D" id="3.40.50.300">
    <property type="entry name" value="P-loop containing nucleotide triphosphate hydrolases"/>
    <property type="match status" value="1"/>
</dbReference>
<feature type="repeat" description="ANK" evidence="2">
    <location>
        <begin position="1142"/>
        <end position="1174"/>
    </location>
</feature>
<dbReference type="PANTHER" id="PTHR46082">
    <property type="entry name" value="ATP/GTP-BINDING PROTEIN-RELATED"/>
    <property type="match status" value="1"/>
</dbReference>
<dbReference type="SUPFAM" id="SSF52540">
    <property type="entry name" value="P-loop containing nucleoside triphosphate hydrolases"/>
    <property type="match status" value="1"/>
</dbReference>
<dbReference type="InterPro" id="IPR053137">
    <property type="entry name" value="NLR-like"/>
</dbReference>
<dbReference type="PROSITE" id="PS50297">
    <property type="entry name" value="ANK_REP_REGION"/>
    <property type="match status" value="6"/>
</dbReference>
<name>A0ABQ9PJK8_9PEZI</name>
<reference evidence="6" key="1">
    <citation type="submission" date="2023-04" db="EMBL/GenBank/DDBJ databases">
        <title>Colletotrichum limetticola genome sequence.</title>
        <authorList>
            <person name="Baroncelli R."/>
        </authorList>
    </citation>
    <scope>NUCLEOTIDE SEQUENCE</scope>
    <source>
        <strain evidence="6">KLA-Anderson</strain>
    </source>
</reference>
<dbReference type="PRINTS" id="PR01415">
    <property type="entry name" value="ANKYRIN"/>
</dbReference>
<dbReference type="Pfam" id="PF00023">
    <property type="entry name" value="Ank"/>
    <property type="match status" value="2"/>
</dbReference>
<dbReference type="Pfam" id="PF12796">
    <property type="entry name" value="Ank_2"/>
    <property type="match status" value="2"/>
</dbReference>
<dbReference type="SUPFAM" id="SSF48403">
    <property type="entry name" value="Ankyrin repeat"/>
    <property type="match status" value="1"/>
</dbReference>
<dbReference type="Pfam" id="PF24883">
    <property type="entry name" value="NPHP3_N"/>
    <property type="match status" value="1"/>
</dbReference>
<keyword evidence="7" id="KW-1185">Reference proteome</keyword>
<dbReference type="SMART" id="SM00248">
    <property type="entry name" value="ANK"/>
    <property type="match status" value="11"/>
</dbReference>
<protein>
    <recommendedName>
        <fullName evidence="8">Nucleoside phosphorylase domain-containing protein</fullName>
    </recommendedName>
</protein>
<evidence type="ECO:0000256" key="3">
    <source>
        <dbReference type="SAM" id="MobiDB-lite"/>
    </source>
</evidence>
<accession>A0ABQ9PJK8</accession>
<feature type="repeat" description="ANK" evidence="2">
    <location>
        <begin position="993"/>
        <end position="1025"/>
    </location>
</feature>
<dbReference type="SUPFAM" id="SSF53167">
    <property type="entry name" value="Purine and uridine phosphorylases"/>
    <property type="match status" value="1"/>
</dbReference>
<keyword evidence="1" id="KW-0677">Repeat</keyword>
<dbReference type="InterPro" id="IPR036770">
    <property type="entry name" value="Ankyrin_rpt-contain_sf"/>
</dbReference>
<dbReference type="InterPro" id="IPR002110">
    <property type="entry name" value="Ankyrin_rpt"/>
</dbReference>
<dbReference type="Pfam" id="PF01048">
    <property type="entry name" value="PNP_UDP_1"/>
    <property type="match status" value="1"/>
</dbReference>
<feature type="domain" description="Nucleoside phosphorylase" evidence="4">
    <location>
        <begin position="72"/>
        <end position="354"/>
    </location>
</feature>
<evidence type="ECO:0000256" key="2">
    <source>
        <dbReference type="PROSITE-ProRule" id="PRU00023"/>
    </source>
</evidence>
<feature type="compositionally biased region" description="Basic and acidic residues" evidence="3">
    <location>
        <begin position="24"/>
        <end position="33"/>
    </location>
</feature>
<feature type="repeat" description="ANK" evidence="2">
    <location>
        <begin position="1208"/>
        <end position="1240"/>
    </location>
</feature>
<dbReference type="InterPro" id="IPR035994">
    <property type="entry name" value="Nucleoside_phosphorylase_sf"/>
</dbReference>
<dbReference type="InterPro" id="IPR000845">
    <property type="entry name" value="Nucleoside_phosphorylase_d"/>
</dbReference>
<dbReference type="PANTHER" id="PTHR46082:SF11">
    <property type="entry name" value="AAA+ ATPASE DOMAIN-CONTAINING PROTEIN-RELATED"/>
    <property type="match status" value="1"/>
</dbReference>